<keyword evidence="8" id="KW-0677">Repeat</keyword>
<comment type="pathway">
    <text evidence="3">Protein modification; protein ubiquitination.</text>
</comment>
<keyword evidence="5" id="KW-0808">Transferase</keyword>
<evidence type="ECO:0000256" key="11">
    <source>
        <dbReference type="ARBA" id="ARBA00022833"/>
    </source>
</evidence>
<evidence type="ECO:0000256" key="3">
    <source>
        <dbReference type="ARBA" id="ARBA00004906"/>
    </source>
</evidence>
<evidence type="ECO:0000256" key="4">
    <source>
        <dbReference type="ARBA" id="ARBA00012251"/>
    </source>
</evidence>
<evidence type="ECO:0000256" key="2">
    <source>
        <dbReference type="ARBA" id="ARBA00004167"/>
    </source>
</evidence>
<protein>
    <recommendedName>
        <fullName evidence="4">RBR-type E3 ubiquitin transferase</fullName>
        <ecNumber evidence="4">2.3.2.31</ecNumber>
    </recommendedName>
</protein>
<dbReference type="CDD" id="cd20354">
    <property type="entry name" value="Rcat_RBR_RNF14"/>
    <property type="match status" value="1"/>
</dbReference>
<comment type="catalytic activity">
    <reaction evidence="1">
        <text>[E2 ubiquitin-conjugating enzyme]-S-ubiquitinyl-L-cysteine + [acceptor protein]-L-lysine = [E2 ubiquitin-conjugating enzyme]-L-cysteine + [acceptor protein]-N(6)-ubiquitinyl-L-lysine.</text>
        <dbReference type="EC" id="2.3.2.31"/>
    </reaction>
</comment>
<dbReference type="GO" id="GO:0016567">
    <property type="term" value="P:protein ubiquitination"/>
    <property type="evidence" value="ECO:0007669"/>
    <property type="project" value="InterPro"/>
</dbReference>
<dbReference type="Pfam" id="PF22191">
    <property type="entry name" value="IBR_1"/>
    <property type="match status" value="1"/>
</dbReference>
<keyword evidence="6" id="KW-0812">Transmembrane</keyword>
<dbReference type="SUPFAM" id="SSF54495">
    <property type="entry name" value="UBC-like"/>
    <property type="match status" value="1"/>
</dbReference>
<feature type="domain" description="RING-type" evidence="16">
    <location>
        <begin position="209"/>
        <end position="254"/>
    </location>
</feature>
<organism evidence="18 19">
    <name type="scientific">Coniophora puteana (strain RWD-64-598)</name>
    <name type="common">Brown rot fungus</name>
    <dbReference type="NCBI Taxonomy" id="741705"/>
    <lineage>
        <taxon>Eukaryota</taxon>
        <taxon>Fungi</taxon>
        <taxon>Dikarya</taxon>
        <taxon>Basidiomycota</taxon>
        <taxon>Agaricomycotina</taxon>
        <taxon>Agaricomycetes</taxon>
        <taxon>Agaricomycetidae</taxon>
        <taxon>Boletales</taxon>
        <taxon>Coniophorineae</taxon>
        <taxon>Coniophoraceae</taxon>
        <taxon>Coniophora</taxon>
    </lineage>
</organism>
<evidence type="ECO:0000259" key="17">
    <source>
        <dbReference type="PROSITE" id="PS51873"/>
    </source>
</evidence>
<evidence type="ECO:0000313" key="18">
    <source>
        <dbReference type="EMBL" id="EIW86518.1"/>
    </source>
</evidence>
<dbReference type="PANTHER" id="PTHR11685">
    <property type="entry name" value="RBR FAMILY RING FINGER AND IBR DOMAIN-CONTAINING"/>
    <property type="match status" value="1"/>
</dbReference>
<evidence type="ECO:0000256" key="8">
    <source>
        <dbReference type="ARBA" id="ARBA00022737"/>
    </source>
</evidence>
<dbReference type="RefSeq" id="XP_007763307.1">
    <property type="nucleotide sequence ID" value="XM_007765117.1"/>
</dbReference>
<dbReference type="InterPro" id="IPR013083">
    <property type="entry name" value="Znf_RING/FYVE/PHD"/>
</dbReference>
<evidence type="ECO:0000256" key="7">
    <source>
        <dbReference type="ARBA" id="ARBA00022723"/>
    </source>
</evidence>
<dbReference type="SUPFAM" id="SSF57850">
    <property type="entry name" value="RING/U-box"/>
    <property type="match status" value="3"/>
</dbReference>
<dbReference type="KEGG" id="cput:CONPUDRAFT_114914"/>
<dbReference type="GO" id="GO:0061630">
    <property type="term" value="F:ubiquitin protein ligase activity"/>
    <property type="evidence" value="ECO:0007669"/>
    <property type="project" value="UniProtKB-EC"/>
</dbReference>
<dbReference type="OMA" id="PRSWCQG"/>
<dbReference type="InterPro" id="IPR047548">
    <property type="entry name" value="Rcat_RBR_RNF14"/>
</dbReference>
<dbReference type="InterPro" id="IPR001841">
    <property type="entry name" value="Znf_RING"/>
</dbReference>
<dbReference type="PROSITE" id="PS51873">
    <property type="entry name" value="TRIAD"/>
    <property type="match status" value="1"/>
</dbReference>
<evidence type="ECO:0000256" key="14">
    <source>
        <dbReference type="ARBA" id="ARBA00044508"/>
    </source>
</evidence>
<keyword evidence="19" id="KW-1185">Reference proteome</keyword>
<evidence type="ECO:0000256" key="5">
    <source>
        <dbReference type="ARBA" id="ARBA00022679"/>
    </source>
</evidence>
<dbReference type="CDD" id="cd23134">
    <property type="entry name" value="RING-HC_ITT1-like"/>
    <property type="match status" value="1"/>
</dbReference>
<dbReference type="PROSITE" id="PS50089">
    <property type="entry name" value="ZF_RING_2"/>
    <property type="match status" value="1"/>
</dbReference>
<keyword evidence="10" id="KW-0833">Ubl conjugation pathway</keyword>
<dbReference type="InterPro" id="IPR006575">
    <property type="entry name" value="RWD_dom"/>
</dbReference>
<evidence type="ECO:0000256" key="9">
    <source>
        <dbReference type="ARBA" id="ARBA00022771"/>
    </source>
</evidence>
<dbReference type="CDD" id="cd23820">
    <property type="entry name" value="RWD_RNF14"/>
    <property type="match status" value="1"/>
</dbReference>
<keyword evidence="11" id="KW-0862">Zinc</keyword>
<dbReference type="InterPro" id="IPR044066">
    <property type="entry name" value="TRIAD_supradom"/>
</dbReference>
<dbReference type="GO" id="GO:0031090">
    <property type="term" value="C:organelle membrane"/>
    <property type="evidence" value="ECO:0007669"/>
    <property type="project" value="UniProtKB-ARBA"/>
</dbReference>
<dbReference type="GO" id="GO:0008270">
    <property type="term" value="F:zinc ion binding"/>
    <property type="evidence" value="ECO:0007669"/>
    <property type="project" value="UniProtKB-KW"/>
</dbReference>
<reference evidence="19" key="1">
    <citation type="journal article" date="2012" name="Science">
        <title>The Paleozoic origin of enzymatic lignin decomposition reconstructed from 31 fungal genomes.</title>
        <authorList>
            <person name="Floudas D."/>
            <person name="Binder M."/>
            <person name="Riley R."/>
            <person name="Barry K."/>
            <person name="Blanchette R.A."/>
            <person name="Henrissat B."/>
            <person name="Martinez A.T."/>
            <person name="Otillar R."/>
            <person name="Spatafora J.W."/>
            <person name="Yadav J.S."/>
            <person name="Aerts A."/>
            <person name="Benoit I."/>
            <person name="Boyd A."/>
            <person name="Carlson A."/>
            <person name="Copeland A."/>
            <person name="Coutinho P.M."/>
            <person name="de Vries R.P."/>
            <person name="Ferreira P."/>
            <person name="Findley K."/>
            <person name="Foster B."/>
            <person name="Gaskell J."/>
            <person name="Glotzer D."/>
            <person name="Gorecki P."/>
            <person name="Heitman J."/>
            <person name="Hesse C."/>
            <person name="Hori C."/>
            <person name="Igarashi K."/>
            <person name="Jurgens J.A."/>
            <person name="Kallen N."/>
            <person name="Kersten P."/>
            <person name="Kohler A."/>
            <person name="Kuees U."/>
            <person name="Kumar T.K.A."/>
            <person name="Kuo A."/>
            <person name="LaButti K."/>
            <person name="Larrondo L.F."/>
            <person name="Lindquist E."/>
            <person name="Ling A."/>
            <person name="Lombard V."/>
            <person name="Lucas S."/>
            <person name="Lundell T."/>
            <person name="Martin R."/>
            <person name="McLaughlin D.J."/>
            <person name="Morgenstern I."/>
            <person name="Morin E."/>
            <person name="Murat C."/>
            <person name="Nagy L.G."/>
            <person name="Nolan M."/>
            <person name="Ohm R.A."/>
            <person name="Patyshakuliyeva A."/>
            <person name="Rokas A."/>
            <person name="Ruiz-Duenas F.J."/>
            <person name="Sabat G."/>
            <person name="Salamov A."/>
            <person name="Samejima M."/>
            <person name="Schmutz J."/>
            <person name="Slot J.C."/>
            <person name="St John F."/>
            <person name="Stenlid J."/>
            <person name="Sun H."/>
            <person name="Sun S."/>
            <person name="Syed K."/>
            <person name="Tsang A."/>
            <person name="Wiebenga A."/>
            <person name="Young D."/>
            <person name="Pisabarro A."/>
            <person name="Eastwood D.C."/>
            <person name="Martin F."/>
            <person name="Cullen D."/>
            <person name="Grigoriev I.V."/>
            <person name="Hibbett D.S."/>
        </authorList>
    </citation>
    <scope>NUCLEOTIDE SEQUENCE [LARGE SCALE GENOMIC DNA]</scope>
    <source>
        <strain evidence="19">RWD-64-598 SS2</strain>
    </source>
</reference>
<evidence type="ECO:0000313" key="19">
    <source>
        <dbReference type="Proteomes" id="UP000053558"/>
    </source>
</evidence>
<gene>
    <name evidence="18" type="ORF">CONPUDRAFT_114914</name>
</gene>
<keyword evidence="7" id="KW-0479">Metal-binding</keyword>
<dbReference type="InterPro" id="IPR002867">
    <property type="entry name" value="IBR_dom"/>
</dbReference>
<dbReference type="Gene3D" id="1.20.120.1750">
    <property type="match status" value="1"/>
</dbReference>
<dbReference type="Pfam" id="PF05773">
    <property type="entry name" value="RWD"/>
    <property type="match status" value="1"/>
</dbReference>
<dbReference type="GO" id="GO:0005737">
    <property type="term" value="C:cytoplasm"/>
    <property type="evidence" value="ECO:0007669"/>
    <property type="project" value="UniProtKB-ARBA"/>
</dbReference>
<dbReference type="Gene3D" id="3.30.40.10">
    <property type="entry name" value="Zinc/RING finger domain, C3HC4 (zinc finger)"/>
    <property type="match status" value="1"/>
</dbReference>
<keyword evidence="13" id="KW-0472">Membrane</keyword>
<evidence type="ECO:0000256" key="12">
    <source>
        <dbReference type="ARBA" id="ARBA00022989"/>
    </source>
</evidence>
<sequence>MSLSPHTELSQDEVRKCQSMQVEEWEVLESIYPECCISREHDQGNIKLEIPVELGDELTVSIMDDGSLPALPSLPTSLKSGLPSEVIERPHQIQEHLTTLPPLLLHLILSPGYPIYAPPKIVSFQTNYNWLPLMNLLQEMLLDMWSPGEGTLYTWAEFIRSGDFLQPLGLKDNDQLRIPHPAPHLLRRVLKSYDENMKLSQFSQSSFTCSICFTVLKGSRCLQLACSHVFCRTCLEDFWGLCIKEGDVGRVGCPDPECVKEHSEASEEDVRKVVSEDQLKRWKWLRQKQTLERDPSIIHCPMEFCQTPVPKPAESDGDSGWARLRTCPSCSYSFCAFCKRTWHGPLTDCPISFAETFLIEYMELPVDSPKRVNIERRFGKTNLRRMVAKYEEEQMNKKWLEDSTMACPGCRVYVEKSLGCNHMTCSKCGQHFCYRCGAKLFAGDPYKHFSTPGLSCYSKLFDFQSADDNEWQPVEGFEFV</sequence>
<dbReference type="FunFam" id="3.30.40.10:FF:000051">
    <property type="entry name" value="RBR-type E3 ubiquitin transferase"/>
    <property type="match status" value="1"/>
</dbReference>
<dbReference type="SMART" id="SM00647">
    <property type="entry name" value="IBR"/>
    <property type="match status" value="2"/>
</dbReference>
<dbReference type="CDD" id="cd20341">
    <property type="entry name" value="BRcat_RBR_RNF14"/>
    <property type="match status" value="1"/>
</dbReference>
<dbReference type="InterPro" id="IPR016135">
    <property type="entry name" value="UBQ-conjugating_enzyme/RWD"/>
</dbReference>
<keyword evidence="12" id="KW-1133">Transmembrane helix</keyword>
<dbReference type="EMBL" id="JH711573">
    <property type="protein sequence ID" value="EIW86518.1"/>
    <property type="molecule type" value="Genomic_DNA"/>
</dbReference>
<evidence type="ECO:0000256" key="1">
    <source>
        <dbReference type="ARBA" id="ARBA00001798"/>
    </source>
</evidence>
<dbReference type="Proteomes" id="UP000053558">
    <property type="component" value="Unassembled WGS sequence"/>
</dbReference>
<comment type="similarity">
    <text evidence="14">Belongs to the RBR family. RNF14 subfamily.</text>
</comment>
<name>A0A5M3N5D6_CONPW</name>
<dbReference type="OrthoDB" id="1431934at2759"/>
<dbReference type="Gene3D" id="3.10.110.10">
    <property type="entry name" value="Ubiquitin Conjugating Enzyme"/>
    <property type="match status" value="1"/>
</dbReference>
<keyword evidence="9 15" id="KW-0863">Zinc-finger</keyword>
<accession>A0A5M3N5D6</accession>
<dbReference type="Pfam" id="PF01485">
    <property type="entry name" value="IBR"/>
    <property type="match status" value="1"/>
</dbReference>
<evidence type="ECO:0000256" key="6">
    <source>
        <dbReference type="ARBA" id="ARBA00022692"/>
    </source>
</evidence>
<evidence type="ECO:0000256" key="10">
    <source>
        <dbReference type="ARBA" id="ARBA00022786"/>
    </source>
</evidence>
<comment type="caution">
    <text evidence="18">The sequence shown here is derived from an EMBL/GenBank/DDBJ whole genome shotgun (WGS) entry which is preliminary data.</text>
</comment>
<dbReference type="GeneID" id="19199111"/>
<dbReference type="AlphaFoldDB" id="A0A5M3N5D6"/>
<dbReference type="PROSITE" id="PS00518">
    <property type="entry name" value="ZF_RING_1"/>
    <property type="match status" value="1"/>
</dbReference>
<comment type="subcellular location">
    <subcellularLocation>
        <location evidence="2">Membrane</location>
        <topology evidence="2">Single-pass membrane protein</topology>
    </subcellularLocation>
</comment>
<evidence type="ECO:0000259" key="16">
    <source>
        <dbReference type="PROSITE" id="PS50089"/>
    </source>
</evidence>
<proteinExistence type="inferred from homology"/>
<dbReference type="EC" id="2.3.2.31" evidence="4"/>
<evidence type="ECO:0000256" key="13">
    <source>
        <dbReference type="ARBA" id="ARBA00023136"/>
    </source>
</evidence>
<evidence type="ECO:0000256" key="15">
    <source>
        <dbReference type="PROSITE-ProRule" id="PRU00175"/>
    </source>
</evidence>
<feature type="domain" description="RING-type" evidence="17">
    <location>
        <begin position="205"/>
        <end position="460"/>
    </location>
</feature>
<dbReference type="InterPro" id="IPR017907">
    <property type="entry name" value="Znf_RING_CS"/>
</dbReference>
<dbReference type="InterPro" id="IPR031127">
    <property type="entry name" value="E3_UB_ligase_RBR"/>
</dbReference>